<evidence type="ECO:0000313" key="1">
    <source>
        <dbReference type="EMBL" id="TWS20760.1"/>
    </source>
</evidence>
<dbReference type="RefSeq" id="WP_146559979.1">
    <property type="nucleotide sequence ID" value="NZ_VIGW01000002.1"/>
</dbReference>
<accession>A0A5C5RCW4</accession>
<gene>
    <name evidence="1" type="ORF">FK529_05375</name>
</gene>
<evidence type="ECO:0008006" key="3">
    <source>
        <dbReference type="Google" id="ProtNLM"/>
    </source>
</evidence>
<dbReference type="AlphaFoldDB" id="A0A5C5RCW4"/>
<comment type="caution">
    <text evidence="1">The sequence shown here is derived from an EMBL/GenBank/DDBJ whole genome shotgun (WGS) entry which is preliminary data.</text>
</comment>
<reference evidence="1 2" key="1">
    <citation type="submission" date="2019-06" db="EMBL/GenBank/DDBJ databases">
        <title>Tsukamurella conjunctivitidis sp. nov., Tsukamurella assacharolytica sp. nov. and Tsukamurella sputae sp. nov. isolated from patients with conjunctivitis, bacteraemia (lymphoma) and respiratory infection (sputum) in Hong Kong.</title>
        <authorList>
            <person name="Teng J.L.L."/>
            <person name="Lee H.H."/>
            <person name="Fong J.Y.H."/>
            <person name="Fok K.M.N."/>
            <person name="Lau S.K.P."/>
            <person name="Woo P.C.Y."/>
        </authorList>
    </citation>
    <scope>NUCLEOTIDE SEQUENCE [LARGE SCALE GENOMIC DNA]</scope>
    <source>
        <strain evidence="1 2">HKU71</strain>
    </source>
</reference>
<dbReference type="Proteomes" id="UP000317291">
    <property type="component" value="Unassembled WGS sequence"/>
</dbReference>
<protein>
    <recommendedName>
        <fullName evidence="3">DUF4429 domain-containing protein</fullName>
    </recommendedName>
</protein>
<name>A0A5C5RCW4_9ACTN</name>
<organism evidence="1 2">
    <name type="scientific">Tsukamurella asaccharolytica</name>
    <dbReference type="NCBI Taxonomy" id="2592067"/>
    <lineage>
        <taxon>Bacteria</taxon>
        <taxon>Bacillati</taxon>
        <taxon>Actinomycetota</taxon>
        <taxon>Actinomycetes</taxon>
        <taxon>Mycobacteriales</taxon>
        <taxon>Tsukamurellaceae</taxon>
        <taxon>Tsukamurella</taxon>
    </lineage>
</organism>
<evidence type="ECO:0000313" key="2">
    <source>
        <dbReference type="Proteomes" id="UP000317291"/>
    </source>
</evidence>
<sequence>METFTGTGGTAVLDEIGRTLTFTFKGSSAKARGGFTGPWVVPLGAIESVETKGGMMPSLRVVLRGRVGWHKDVARDLNGLLAGKEKPSDFADRIRLAMATATPCDPPADPRPAPLPKKPGLIMSILGNENW</sequence>
<proteinExistence type="predicted"/>
<dbReference type="EMBL" id="VIGW01000002">
    <property type="protein sequence ID" value="TWS20760.1"/>
    <property type="molecule type" value="Genomic_DNA"/>
</dbReference>
<keyword evidence="2" id="KW-1185">Reference proteome</keyword>